<reference evidence="3" key="1">
    <citation type="journal article" date="2019" name="Int. J. Syst. Evol. Microbiol.">
        <title>The Global Catalogue of Microorganisms (GCM) 10K type strain sequencing project: providing services to taxonomists for standard genome sequencing and annotation.</title>
        <authorList>
            <consortium name="The Broad Institute Genomics Platform"/>
            <consortium name="The Broad Institute Genome Sequencing Center for Infectious Disease"/>
            <person name="Wu L."/>
            <person name="Ma J."/>
        </authorList>
    </citation>
    <scope>NUCLEOTIDE SEQUENCE [LARGE SCALE GENOMIC DNA]</scope>
    <source>
        <strain evidence="3">JCM 17759</strain>
    </source>
</reference>
<comment type="caution">
    <text evidence="2">The sequence shown here is derived from an EMBL/GenBank/DDBJ whole genome shotgun (WGS) entry which is preliminary data.</text>
</comment>
<keyword evidence="1" id="KW-0472">Membrane</keyword>
<dbReference type="RefSeq" id="WP_345327496.1">
    <property type="nucleotide sequence ID" value="NZ_BAABGA010000107.1"/>
</dbReference>
<proteinExistence type="predicted"/>
<evidence type="ECO:0000313" key="2">
    <source>
        <dbReference type="EMBL" id="GAA4469548.1"/>
    </source>
</evidence>
<evidence type="ECO:0000256" key="1">
    <source>
        <dbReference type="SAM" id="Phobius"/>
    </source>
</evidence>
<gene>
    <name evidence="2" type="ORF">GCM10023156_61760</name>
</gene>
<keyword evidence="1" id="KW-0812">Transmembrane</keyword>
<dbReference type="EMBL" id="BAABGA010000107">
    <property type="protein sequence ID" value="GAA4469548.1"/>
    <property type="molecule type" value="Genomic_DNA"/>
</dbReference>
<protein>
    <submittedName>
        <fullName evidence="2">Uncharacterized protein</fullName>
    </submittedName>
</protein>
<feature type="transmembrane region" description="Helical" evidence="1">
    <location>
        <begin position="48"/>
        <end position="70"/>
    </location>
</feature>
<feature type="transmembrane region" description="Helical" evidence="1">
    <location>
        <begin position="133"/>
        <end position="150"/>
    </location>
</feature>
<keyword evidence="3" id="KW-1185">Reference proteome</keyword>
<feature type="transmembrane region" description="Helical" evidence="1">
    <location>
        <begin position="110"/>
        <end position="127"/>
    </location>
</feature>
<accession>A0ABP8NQ40</accession>
<keyword evidence="1" id="KW-1133">Transmembrane helix</keyword>
<name>A0ABP8NQ40_9BACT</name>
<organism evidence="2 3">
    <name type="scientific">Novipirellula rosea</name>
    <dbReference type="NCBI Taxonomy" id="1031540"/>
    <lineage>
        <taxon>Bacteria</taxon>
        <taxon>Pseudomonadati</taxon>
        <taxon>Planctomycetota</taxon>
        <taxon>Planctomycetia</taxon>
        <taxon>Pirellulales</taxon>
        <taxon>Pirellulaceae</taxon>
        <taxon>Novipirellula</taxon>
    </lineage>
</organism>
<sequence>MEVNESSFGILIAYVIPGWIVLLGFSYGSDTIATWLTGSVATSPTIGGFLFATLASIGLGVIVSTVRWLVVDPVMHLTGVQPDDLGFVHLQQSHNALTILVNGHYRYYQFHANLCVALPFAATFRWIYGKFQIEELFGVVVVFAVLLLGARDTLQKYYVRCGQVLGSR</sequence>
<feature type="transmembrane region" description="Helical" evidence="1">
    <location>
        <begin position="7"/>
        <end position="28"/>
    </location>
</feature>
<evidence type="ECO:0000313" key="3">
    <source>
        <dbReference type="Proteomes" id="UP001500840"/>
    </source>
</evidence>
<dbReference type="Proteomes" id="UP001500840">
    <property type="component" value="Unassembled WGS sequence"/>
</dbReference>